<reference evidence="1" key="1">
    <citation type="submission" date="2024-10" db="EMBL/GenBank/DDBJ databases">
        <title>Genetic diversity among independent isolates of the Dolichocephalovirinae subfamily.</title>
        <authorList>
            <person name="Ely B."/>
            <person name="Thomas Q."/>
            <person name="Mohammadi T."/>
        </authorList>
    </citation>
    <scope>NUCLEOTIDE SEQUENCE</scope>
</reference>
<evidence type="ECO:0000313" key="1">
    <source>
        <dbReference type="EMBL" id="XHV10807.1"/>
    </source>
</evidence>
<evidence type="ECO:0008006" key="2">
    <source>
        <dbReference type="Google" id="ProtNLM"/>
    </source>
</evidence>
<organism evidence="1">
    <name type="scientific">Caulobacter phage BL57</name>
    <dbReference type="NCBI Taxonomy" id="3348355"/>
    <lineage>
        <taxon>Viruses</taxon>
    </lineage>
</organism>
<name>A0AB74UMZ0_9VIRU</name>
<gene>
    <name evidence="1" type="ORF">BL57_335</name>
</gene>
<protein>
    <recommendedName>
        <fullName evidence="2">Transcriptional regulator</fullName>
    </recommendedName>
</protein>
<accession>A0AB74UMZ0</accession>
<dbReference type="EMBL" id="PQ287320">
    <property type="protein sequence ID" value="XHV10807.1"/>
    <property type="molecule type" value="Genomic_DNA"/>
</dbReference>
<sequence length="212" mass="23575">MTKTINEDHADHVLVTLLGTGQVTLNRLDAALAISFPMMPVIEDLEARGLIFVTHTETRSGYAGRRTEFDITSEGVKHLFRKGLIDKDPRARAEPEAPADEPPPEQDVLARCLVEGVALASLYANGAGVYCRTVLNAIRESDREELKRLIPPHAPLGWEAAKVRDELEDISPETRQIITDVFGTAVLVISDTPLSFNLQEVDTLLRIQRERR</sequence>
<proteinExistence type="predicted"/>